<dbReference type="RefSeq" id="WP_145068611.1">
    <property type="nucleotide sequence ID" value="NZ_CP036287.1"/>
</dbReference>
<keyword evidence="3" id="KW-1185">Reference proteome</keyword>
<gene>
    <name evidence="2" type="ORF">Pla133_41740</name>
</gene>
<reference evidence="2 3" key="1">
    <citation type="submission" date="2019-02" db="EMBL/GenBank/DDBJ databases">
        <title>Deep-cultivation of Planctomycetes and their phenomic and genomic characterization uncovers novel biology.</title>
        <authorList>
            <person name="Wiegand S."/>
            <person name="Jogler M."/>
            <person name="Boedeker C."/>
            <person name="Pinto D."/>
            <person name="Vollmers J."/>
            <person name="Rivas-Marin E."/>
            <person name="Kohn T."/>
            <person name="Peeters S.H."/>
            <person name="Heuer A."/>
            <person name="Rast P."/>
            <person name="Oberbeckmann S."/>
            <person name="Bunk B."/>
            <person name="Jeske O."/>
            <person name="Meyerdierks A."/>
            <person name="Storesund J.E."/>
            <person name="Kallscheuer N."/>
            <person name="Luecker S."/>
            <person name="Lage O.M."/>
            <person name="Pohl T."/>
            <person name="Merkel B.J."/>
            <person name="Hornburger P."/>
            <person name="Mueller R.-W."/>
            <person name="Bruemmer F."/>
            <person name="Labrenz M."/>
            <person name="Spormann A.M."/>
            <person name="Op den Camp H."/>
            <person name="Overmann J."/>
            <person name="Amann R."/>
            <person name="Jetten M.S.M."/>
            <person name="Mascher T."/>
            <person name="Medema M.H."/>
            <person name="Devos D.P."/>
            <person name="Kaster A.-K."/>
            <person name="Ovreas L."/>
            <person name="Rohde M."/>
            <person name="Galperin M.Y."/>
            <person name="Jogler C."/>
        </authorList>
    </citation>
    <scope>NUCLEOTIDE SEQUENCE [LARGE SCALE GENOMIC DNA]</scope>
    <source>
        <strain evidence="2 3">Pla133</strain>
    </source>
</reference>
<evidence type="ECO:0000259" key="1">
    <source>
        <dbReference type="Pfam" id="PF00535"/>
    </source>
</evidence>
<accession>A0A518BQ18</accession>
<organism evidence="2 3">
    <name type="scientific">Engelhardtia mirabilis</name>
    <dbReference type="NCBI Taxonomy" id="2528011"/>
    <lineage>
        <taxon>Bacteria</taxon>
        <taxon>Pseudomonadati</taxon>
        <taxon>Planctomycetota</taxon>
        <taxon>Planctomycetia</taxon>
        <taxon>Planctomycetia incertae sedis</taxon>
        <taxon>Engelhardtia</taxon>
    </lineage>
</organism>
<dbReference type="Gene3D" id="3.90.550.10">
    <property type="entry name" value="Spore Coat Polysaccharide Biosynthesis Protein SpsA, Chain A"/>
    <property type="match status" value="1"/>
</dbReference>
<dbReference type="EMBL" id="CP036287">
    <property type="protein sequence ID" value="QDU69058.1"/>
    <property type="molecule type" value="Genomic_DNA"/>
</dbReference>
<dbReference type="PANTHER" id="PTHR48090:SF7">
    <property type="entry name" value="RFBJ PROTEIN"/>
    <property type="match status" value="1"/>
</dbReference>
<protein>
    <submittedName>
        <fullName evidence="2">Undecaprenyl-phosphate mannosyltransferase</fullName>
        <ecNumber evidence="2">2.4.1.54</ecNumber>
    </submittedName>
</protein>
<dbReference type="PANTHER" id="PTHR48090">
    <property type="entry name" value="UNDECAPRENYL-PHOSPHATE 4-DEOXY-4-FORMAMIDO-L-ARABINOSE TRANSFERASE-RELATED"/>
    <property type="match status" value="1"/>
</dbReference>
<dbReference type="SUPFAM" id="SSF53448">
    <property type="entry name" value="Nucleotide-diphospho-sugar transferases"/>
    <property type="match status" value="1"/>
</dbReference>
<keyword evidence="2" id="KW-0808">Transferase</keyword>
<dbReference type="GO" id="GO:0047267">
    <property type="term" value="F:undecaprenyl-phosphate mannosyltransferase activity"/>
    <property type="evidence" value="ECO:0007669"/>
    <property type="project" value="UniProtKB-EC"/>
</dbReference>
<dbReference type="AlphaFoldDB" id="A0A518BQ18"/>
<dbReference type="InterPro" id="IPR050256">
    <property type="entry name" value="Glycosyltransferase_2"/>
</dbReference>
<dbReference type="InterPro" id="IPR029044">
    <property type="entry name" value="Nucleotide-diphossugar_trans"/>
</dbReference>
<dbReference type="Pfam" id="PF00535">
    <property type="entry name" value="Glycos_transf_2"/>
    <property type="match status" value="1"/>
</dbReference>
<dbReference type="KEGG" id="pbap:Pla133_41740"/>
<keyword evidence="2" id="KW-0328">Glycosyltransferase</keyword>
<dbReference type="CDD" id="cd04179">
    <property type="entry name" value="DPM_DPG-synthase_like"/>
    <property type="match status" value="1"/>
</dbReference>
<name>A0A518BQ18_9BACT</name>
<feature type="domain" description="Glycosyltransferase 2-like" evidence="1">
    <location>
        <begin position="8"/>
        <end position="132"/>
    </location>
</feature>
<evidence type="ECO:0000313" key="3">
    <source>
        <dbReference type="Proteomes" id="UP000316921"/>
    </source>
</evidence>
<sequence>MFRGHRVTVVVPAYNEEATIAEVVAEFLAPECVDRVLVVDNNSRDRTAQLAASAGADVIAESAPGYGCAIRAGLDHSVECSADILVITEADGSFRGEDVWKLLYYLVDCQMVLGTRTTRQMVEQGANMDKKLRWGNVAMAKLLELFWYLPHEPRLTDVGCTFRALWADSWRSIRAGTREPGPSFSPEMICAAYQRGMRVIEVPVHYGARLGGESKHSASLAKVSKTALGMFKAICRKRFRG</sequence>
<dbReference type="Proteomes" id="UP000316921">
    <property type="component" value="Chromosome"/>
</dbReference>
<proteinExistence type="predicted"/>
<evidence type="ECO:0000313" key="2">
    <source>
        <dbReference type="EMBL" id="QDU69058.1"/>
    </source>
</evidence>
<dbReference type="EC" id="2.4.1.54" evidence="2"/>
<dbReference type="InterPro" id="IPR001173">
    <property type="entry name" value="Glyco_trans_2-like"/>
</dbReference>